<dbReference type="OrthoDB" id="2971563at2"/>
<dbReference type="Gene3D" id="3.60.15.10">
    <property type="entry name" value="Ribonuclease Z/Hydroxyacylglutathione hydrolase-like"/>
    <property type="match status" value="1"/>
</dbReference>
<dbReference type="InterPro" id="IPR036388">
    <property type="entry name" value="WH-like_DNA-bd_sf"/>
</dbReference>
<dbReference type="Pfam" id="PF00753">
    <property type="entry name" value="Lactamase_B"/>
    <property type="match status" value="1"/>
</dbReference>
<evidence type="ECO:0000313" key="3">
    <source>
        <dbReference type="Proteomes" id="UP000199377"/>
    </source>
</evidence>
<name>A0A1I3F4N1_9RHOB</name>
<feature type="domain" description="Metallo-beta-lactamase" evidence="1">
    <location>
        <begin position="42"/>
        <end position="260"/>
    </location>
</feature>
<evidence type="ECO:0000313" key="2">
    <source>
        <dbReference type="EMBL" id="SFI06206.1"/>
    </source>
</evidence>
<reference evidence="2 3" key="1">
    <citation type="submission" date="2016-10" db="EMBL/GenBank/DDBJ databases">
        <authorList>
            <person name="de Groot N.N."/>
        </authorList>
    </citation>
    <scope>NUCLEOTIDE SEQUENCE [LARGE SCALE GENOMIC DNA]</scope>
    <source>
        <strain evidence="2 3">CGMCC 1.11030</strain>
    </source>
</reference>
<dbReference type="Proteomes" id="UP000199377">
    <property type="component" value="Unassembled WGS sequence"/>
</dbReference>
<gene>
    <name evidence="2" type="ORF">SAMN05216258_10466</name>
</gene>
<dbReference type="AlphaFoldDB" id="A0A1I3F4N1"/>
<accession>A0A1I3F4N1</accession>
<dbReference type="PANTHER" id="PTHR23131:SF4">
    <property type="entry name" value="METALLO-BETA-LACTAMASE SUPERFAMILY POTEIN"/>
    <property type="match status" value="1"/>
</dbReference>
<dbReference type="SMART" id="SM00849">
    <property type="entry name" value="Lactamase_B"/>
    <property type="match status" value="1"/>
</dbReference>
<sequence length="348" mass="39010">MSGEETRTGVRHPFPEPERGETVEIAEGVLWTRIGLPSRLDHVNVYLFDEGDAWTVVDTGLRHKLCLEAWAKLEEGPLRGKGVARVIATHHHSDHVGLVGKFIKEHGAEFWTTRTAWLNARMLQLDHQETHPPEMLAHWTRGGVPAELVEKFVADGPFNTSAATWRLPLGYRRIVEGEEIAMGGRRWTVRMGDGHAPEHATFWSLDDNLVVVGDQAIPGISSNLGVYPTEPDADPVGEWLESCEKLLAHAREDHLALPGHKGVYTGLPTRFRQLIANHHGAIKRLRAHLAEPRTASECFVPLFGREIPPAVYRLALNEALGHLNHMRRSGEAVREAREDGAWLWRLAR</sequence>
<dbReference type="SUPFAM" id="SSF56281">
    <property type="entry name" value="Metallo-hydrolase/oxidoreductase"/>
    <property type="match status" value="1"/>
</dbReference>
<evidence type="ECO:0000259" key="1">
    <source>
        <dbReference type="SMART" id="SM00849"/>
    </source>
</evidence>
<dbReference type="InterPro" id="IPR001279">
    <property type="entry name" value="Metallo-B-lactamas"/>
</dbReference>
<dbReference type="STRING" id="1114924.SAMN05216258_10466"/>
<dbReference type="EMBL" id="FOQH01000004">
    <property type="protein sequence ID" value="SFI06206.1"/>
    <property type="molecule type" value="Genomic_DNA"/>
</dbReference>
<dbReference type="PANTHER" id="PTHR23131">
    <property type="entry name" value="ENDORIBONUCLEASE LACTB2"/>
    <property type="match status" value="1"/>
</dbReference>
<protein>
    <submittedName>
        <fullName evidence="2">Glyoxylase, beta-lactamase superfamily II</fullName>
    </submittedName>
</protein>
<organism evidence="2 3">
    <name type="scientific">Albimonas pacifica</name>
    <dbReference type="NCBI Taxonomy" id="1114924"/>
    <lineage>
        <taxon>Bacteria</taxon>
        <taxon>Pseudomonadati</taxon>
        <taxon>Pseudomonadota</taxon>
        <taxon>Alphaproteobacteria</taxon>
        <taxon>Rhodobacterales</taxon>
        <taxon>Paracoccaceae</taxon>
        <taxon>Albimonas</taxon>
    </lineage>
</organism>
<dbReference type="InterPro" id="IPR036866">
    <property type="entry name" value="RibonucZ/Hydroxyglut_hydro"/>
</dbReference>
<dbReference type="InterPro" id="IPR050662">
    <property type="entry name" value="Sec-metab_biosynth-thioest"/>
</dbReference>
<dbReference type="RefSeq" id="WP_092859373.1">
    <property type="nucleotide sequence ID" value="NZ_FOQH01000004.1"/>
</dbReference>
<dbReference type="Gene3D" id="1.10.10.10">
    <property type="entry name" value="Winged helix-like DNA-binding domain superfamily/Winged helix DNA-binding domain"/>
    <property type="match status" value="1"/>
</dbReference>
<proteinExistence type="predicted"/>
<keyword evidence="3" id="KW-1185">Reference proteome</keyword>